<keyword evidence="3" id="KW-1185">Reference proteome</keyword>
<feature type="region of interest" description="Disordered" evidence="1">
    <location>
        <begin position="22"/>
        <end position="57"/>
    </location>
</feature>
<dbReference type="EnsemblPlants" id="TuG1812G0500001591.01.T04">
    <property type="protein sequence ID" value="TuG1812G0500001591.01.T04.cds269271"/>
    <property type="gene ID" value="TuG1812G0500001591.01"/>
</dbReference>
<evidence type="ECO:0000313" key="3">
    <source>
        <dbReference type="Proteomes" id="UP000015106"/>
    </source>
</evidence>
<dbReference type="AlphaFoldDB" id="A0A8R7UFS2"/>
<organism evidence="2 3">
    <name type="scientific">Triticum urartu</name>
    <name type="common">Red wild einkorn</name>
    <name type="synonym">Crithodium urartu</name>
    <dbReference type="NCBI Taxonomy" id="4572"/>
    <lineage>
        <taxon>Eukaryota</taxon>
        <taxon>Viridiplantae</taxon>
        <taxon>Streptophyta</taxon>
        <taxon>Embryophyta</taxon>
        <taxon>Tracheophyta</taxon>
        <taxon>Spermatophyta</taxon>
        <taxon>Magnoliopsida</taxon>
        <taxon>Liliopsida</taxon>
        <taxon>Poales</taxon>
        <taxon>Poaceae</taxon>
        <taxon>BOP clade</taxon>
        <taxon>Pooideae</taxon>
        <taxon>Triticodae</taxon>
        <taxon>Triticeae</taxon>
        <taxon>Triticinae</taxon>
        <taxon>Triticum</taxon>
    </lineage>
</organism>
<reference evidence="2" key="3">
    <citation type="submission" date="2022-06" db="UniProtKB">
        <authorList>
            <consortium name="EnsemblPlants"/>
        </authorList>
    </citation>
    <scope>IDENTIFICATION</scope>
</reference>
<reference evidence="3" key="1">
    <citation type="journal article" date="2013" name="Nature">
        <title>Draft genome of the wheat A-genome progenitor Triticum urartu.</title>
        <authorList>
            <person name="Ling H.Q."/>
            <person name="Zhao S."/>
            <person name="Liu D."/>
            <person name="Wang J."/>
            <person name="Sun H."/>
            <person name="Zhang C."/>
            <person name="Fan H."/>
            <person name="Li D."/>
            <person name="Dong L."/>
            <person name="Tao Y."/>
            <person name="Gao C."/>
            <person name="Wu H."/>
            <person name="Li Y."/>
            <person name="Cui Y."/>
            <person name="Guo X."/>
            <person name="Zheng S."/>
            <person name="Wang B."/>
            <person name="Yu K."/>
            <person name="Liang Q."/>
            <person name="Yang W."/>
            <person name="Lou X."/>
            <person name="Chen J."/>
            <person name="Feng M."/>
            <person name="Jian J."/>
            <person name="Zhang X."/>
            <person name="Luo G."/>
            <person name="Jiang Y."/>
            <person name="Liu J."/>
            <person name="Wang Z."/>
            <person name="Sha Y."/>
            <person name="Zhang B."/>
            <person name="Wu H."/>
            <person name="Tang D."/>
            <person name="Shen Q."/>
            <person name="Xue P."/>
            <person name="Zou S."/>
            <person name="Wang X."/>
            <person name="Liu X."/>
            <person name="Wang F."/>
            <person name="Yang Y."/>
            <person name="An X."/>
            <person name="Dong Z."/>
            <person name="Zhang K."/>
            <person name="Zhang X."/>
            <person name="Luo M.C."/>
            <person name="Dvorak J."/>
            <person name="Tong Y."/>
            <person name="Wang J."/>
            <person name="Yang H."/>
            <person name="Li Z."/>
            <person name="Wang D."/>
            <person name="Zhang A."/>
            <person name="Wang J."/>
        </authorList>
    </citation>
    <scope>NUCLEOTIDE SEQUENCE</scope>
    <source>
        <strain evidence="3">cv. G1812</strain>
    </source>
</reference>
<proteinExistence type="predicted"/>
<evidence type="ECO:0000256" key="1">
    <source>
        <dbReference type="SAM" id="MobiDB-lite"/>
    </source>
</evidence>
<name>A0A8R7UFS2_TRIUA</name>
<sequence>MITRFCFAARFPPPGVLPHVVPRRPTRPHAPPPLDPSPCCCGRGSRARKPGGSDGHWPPHIEVEGHDRFVTVVMRSALGVAASLADVTPGSTRAGASCAARSHMSNALISRRSVRNRPRAWRRRCGRRLQVVGMDFRSINCGCQRHLHVLLSFYVR</sequence>
<dbReference type="Gramene" id="TuG1812G0500001591.01.T04">
    <property type="protein sequence ID" value="TuG1812G0500001591.01.T04.cds269271"/>
    <property type="gene ID" value="TuG1812G0500001591.01"/>
</dbReference>
<protein>
    <submittedName>
        <fullName evidence="2">Uncharacterized protein</fullName>
    </submittedName>
</protein>
<dbReference type="Proteomes" id="UP000015106">
    <property type="component" value="Chromosome 5"/>
</dbReference>
<evidence type="ECO:0000313" key="2">
    <source>
        <dbReference type="EnsemblPlants" id="TuG1812G0500001591.01.T04.cds269271"/>
    </source>
</evidence>
<reference evidence="2" key="2">
    <citation type="submission" date="2018-03" db="EMBL/GenBank/DDBJ databases">
        <title>The Triticum urartu genome reveals the dynamic nature of wheat genome evolution.</title>
        <authorList>
            <person name="Ling H."/>
            <person name="Ma B."/>
            <person name="Shi X."/>
            <person name="Liu H."/>
            <person name="Dong L."/>
            <person name="Sun H."/>
            <person name="Cao Y."/>
            <person name="Gao Q."/>
            <person name="Zheng S."/>
            <person name="Li Y."/>
            <person name="Yu Y."/>
            <person name="Du H."/>
            <person name="Qi M."/>
            <person name="Li Y."/>
            <person name="Yu H."/>
            <person name="Cui Y."/>
            <person name="Wang N."/>
            <person name="Chen C."/>
            <person name="Wu H."/>
            <person name="Zhao Y."/>
            <person name="Zhang J."/>
            <person name="Li Y."/>
            <person name="Zhou W."/>
            <person name="Zhang B."/>
            <person name="Hu W."/>
            <person name="Eijk M."/>
            <person name="Tang J."/>
            <person name="Witsenboer H."/>
            <person name="Zhao S."/>
            <person name="Li Z."/>
            <person name="Zhang A."/>
            <person name="Wang D."/>
            <person name="Liang C."/>
        </authorList>
    </citation>
    <scope>NUCLEOTIDE SEQUENCE [LARGE SCALE GENOMIC DNA]</scope>
    <source>
        <strain evidence="2">cv. G1812</strain>
    </source>
</reference>
<accession>A0A8R7UFS2</accession>